<proteinExistence type="predicted"/>
<dbReference type="InterPro" id="IPR029062">
    <property type="entry name" value="Class_I_gatase-like"/>
</dbReference>
<keyword evidence="3" id="KW-1185">Reference proteome</keyword>
<dbReference type="EMBL" id="JBHMCA010000049">
    <property type="protein sequence ID" value="MFB9446796.1"/>
    <property type="molecule type" value="Genomic_DNA"/>
</dbReference>
<protein>
    <submittedName>
        <fullName evidence="2">ThuA domain-containing protein</fullName>
    </submittedName>
</protein>
<evidence type="ECO:0000313" key="2">
    <source>
        <dbReference type="EMBL" id="MFB9446796.1"/>
    </source>
</evidence>
<dbReference type="Proteomes" id="UP001589608">
    <property type="component" value="Unassembled WGS sequence"/>
</dbReference>
<feature type="domain" description="ThuA-like" evidence="1">
    <location>
        <begin position="4"/>
        <end position="213"/>
    </location>
</feature>
<name>A0ABV5MD72_9ACTN</name>
<dbReference type="PANTHER" id="PTHR40469">
    <property type="entry name" value="SECRETED GLYCOSYL HYDROLASE"/>
    <property type="match status" value="1"/>
</dbReference>
<dbReference type="SUPFAM" id="SSF52317">
    <property type="entry name" value="Class I glutamine amidotransferase-like"/>
    <property type="match status" value="1"/>
</dbReference>
<sequence length="218" mass="24075">MRQRILVYSRTTDFRHDSIPDGVGAVRALGREHGFDVEATEDPAVFADLGPFATVVFLSTSGDIGGDAARAALERHVRGGGGFAGIHAAATTEDDWPFFGSLVGARFDRHPEVQPARLIVEDPAHPSTAHLPAEWDRTDEWYDFRTNPRRTVRVLLRVDEASYNGGGMGTDHPLAWCHDSLGGRSFYTALGHTVESYAEPALRRHLLGGLRWTMRRQV</sequence>
<dbReference type="InterPro" id="IPR029010">
    <property type="entry name" value="ThuA-like"/>
</dbReference>
<dbReference type="Pfam" id="PF06283">
    <property type="entry name" value="ThuA"/>
    <property type="match status" value="1"/>
</dbReference>
<accession>A0ABV5MD72</accession>
<gene>
    <name evidence="2" type="ORF">ACFFTR_27210</name>
</gene>
<dbReference type="Gene3D" id="3.40.50.880">
    <property type="match status" value="1"/>
</dbReference>
<dbReference type="PANTHER" id="PTHR40469:SF2">
    <property type="entry name" value="GALACTOSE-BINDING DOMAIN-LIKE SUPERFAMILY PROTEIN"/>
    <property type="match status" value="1"/>
</dbReference>
<reference evidence="2 3" key="1">
    <citation type="submission" date="2024-09" db="EMBL/GenBank/DDBJ databases">
        <authorList>
            <person name="Sun Q."/>
            <person name="Mori K."/>
        </authorList>
    </citation>
    <scope>NUCLEOTIDE SEQUENCE [LARGE SCALE GENOMIC DNA]</scope>
    <source>
        <strain evidence="2 3">JCM 3307</strain>
    </source>
</reference>
<comment type="caution">
    <text evidence="2">The sequence shown here is derived from an EMBL/GenBank/DDBJ whole genome shotgun (WGS) entry which is preliminary data.</text>
</comment>
<dbReference type="RefSeq" id="WP_223104706.1">
    <property type="nucleotide sequence ID" value="NZ_CP061913.1"/>
</dbReference>
<evidence type="ECO:0000259" key="1">
    <source>
        <dbReference type="Pfam" id="PF06283"/>
    </source>
</evidence>
<evidence type="ECO:0000313" key="3">
    <source>
        <dbReference type="Proteomes" id="UP001589608"/>
    </source>
</evidence>
<organism evidence="2 3">
    <name type="scientific">Dactylosporangium vinaceum</name>
    <dbReference type="NCBI Taxonomy" id="53362"/>
    <lineage>
        <taxon>Bacteria</taxon>
        <taxon>Bacillati</taxon>
        <taxon>Actinomycetota</taxon>
        <taxon>Actinomycetes</taxon>
        <taxon>Micromonosporales</taxon>
        <taxon>Micromonosporaceae</taxon>
        <taxon>Dactylosporangium</taxon>
    </lineage>
</organism>